<proteinExistence type="inferred from homology"/>
<evidence type="ECO:0000313" key="10">
    <source>
        <dbReference type="EMBL" id="KJV59273.1"/>
    </source>
</evidence>
<evidence type="ECO:0000256" key="5">
    <source>
        <dbReference type="ARBA" id="ARBA00023163"/>
    </source>
</evidence>
<accession>A0A0F3MU19</accession>
<name>A0A0F3MU19_RICFI</name>
<dbReference type="InterPro" id="IPR049083">
    <property type="entry name" value="TACO1_YebC_N"/>
</dbReference>
<keyword evidence="2 6" id="KW-0963">Cytoplasm</keyword>
<reference evidence="10 11" key="1">
    <citation type="submission" date="2015-01" db="EMBL/GenBank/DDBJ databases">
        <title>Genome Sequencing of Rickettsiales.</title>
        <authorList>
            <person name="Daugherty S.C."/>
            <person name="Su Q."/>
            <person name="Abolude K."/>
            <person name="Beier-Sexton M."/>
            <person name="Carlyon J.A."/>
            <person name="Carter R."/>
            <person name="Day N.P."/>
            <person name="Dumler S.J."/>
            <person name="Dyachenko V."/>
            <person name="Godinez A."/>
            <person name="Kurtti T.J."/>
            <person name="Lichay M."/>
            <person name="Mullins K.E."/>
            <person name="Ott S."/>
            <person name="Pappas-Brown V."/>
            <person name="Paris D.H."/>
            <person name="Patel P."/>
            <person name="Richards A.L."/>
            <person name="Sadzewicz L."/>
            <person name="Sears K."/>
            <person name="Seidman D."/>
            <person name="Sengamalay N."/>
            <person name="Stenos J."/>
            <person name="Tallon L.J."/>
            <person name="Vincent G."/>
            <person name="Fraser C.M."/>
            <person name="Munderloh U."/>
            <person name="Dunning-Hotopp J.C."/>
        </authorList>
    </citation>
    <scope>NUCLEOTIDE SEQUENCE [LARGE SCALE GENOMIC DNA]</scope>
    <source>
        <strain evidence="10 11">Pedreira</strain>
    </source>
</reference>
<keyword evidence="3 6" id="KW-0805">Transcription regulation</keyword>
<dbReference type="Gene3D" id="3.30.70.980">
    <property type="match status" value="2"/>
</dbReference>
<dbReference type="InterPro" id="IPR029072">
    <property type="entry name" value="YebC-like"/>
</dbReference>
<dbReference type="SUPFAM" id="SSF75625">
    <property type="entry name" value="YebC-like"/>
    <property type="match status" value="1"/>
</dbReference>
<evidence type="ECO:0000256" key="3">
    <source>
        <dbReference type="ARBA" id="ARBA00023015"/>
    </source>
</evidence>
<dbReference type="AlphaFoldDB" id="A0A0F3MU19"/>
<dbReference type="PATRIC" id="fig|1359196.3.peg.1623"/>
<protein>
    <recommendedName>
        <fullName evidence="6">Probable transcriptional regulatory protein RFEPED_1677</fullName>
    </recommendedName>
</protein>
<evidence type="ECO:0000313" key="11">
    <source>
        <dbReference type="Proteomes" id="UP000033475"/>
    </source>
</evidence>
<dbReference type="InterPro" id="IPR002876">
    <property type="entry name" value="Transcrip_reg_TACO1-like"/>
</dbReference>
<evidence type="ECO:0000256" key="4">
    <source>
        <dbReference type="ARBA" id="ARBA00023125"/>
    </source>
</evidence>
<sequence>MAGHSKFKNIQHRKGAQDKKRAKVFTKLIREIVTAVKTGSSNIPENNPRLRNALTAARSQNLPKERIDKAINSADDANTENYTEIRYEGYAPNGIAIIVEALTDNKNRTAAEVRSGFTKYGGSLGETGSVNYLFKHCGVIQYPTNIASNEDIFEAAIEAGGDDIVSDEIFHTIYTDIENFSKVLEFLTGKYGIPEDSYIGWIPLNTIIIDDKEKAEKLLKLVEILEESDDVQRVFGNYELSDDVYEIIQGEE</sequence>
<dbReference type="InterPro" id="IPR017856">
    <property type="entry name" value="Integrase-like_N"/>
</dbReference>
<dbReference type="Proteomes" id="UP000033475">
    <property type="component" value="Unassembled WGS sequence"/>
</dbReference>
<dbReference type="InterPro" id="IPR026564">
    <property type="entry name" value="Transcrip_reg_TACO1-like_dom3"/>
</dbReference>
<dbReference type="FunFam" id="1.10.10.200:FF:000002">
    <property type="entry name" value="Probable transcriptional regulatory protein CLM62_37755"/>
    <property type="match status" value="1"/>
</dbReference>
<evidence type="ECO:0000256" key="6">
    <source>
        <dbReference type="HAMAP-Rule" id="MF_00693"/>
    </source>
</evidence>
<evidence type="ECO:0000256" key="1">
    <source>
        <dbReference type="ARBA" id="ARBA00008724"/>
    </source>
</evidence>
<comment type="similarity">
    <text evidence="1 6">Belongs to the TACO1 family.</text>
</comment>
<dbReference type="NCBIfam" id="NF009044">
    <property type="entry name" value="PRK12378.1"/>
    <property type="match status" value="1"/>
</dbReference>
<evidence type="ECO:0000256" key="7">
    <source>
        <dbReference type="SAM" id="MobiDB-lite"/>
    </source>
</evidence>
<evidence type="ECO:0000256" key="2">
    <source>
        <dbReference type="ARBA" id="ARBA00022490"/>
    </source>
</evidence>
<feature type="region of interest" description="Disordered" evidence="7">
    <location>
        <begin position="1"/>
        <end position="21"/>
    </location>
</feature>
<feature type="domain" description="TACO1/YebC-like second and third" evidence="8">
    <location>
        <begin position="82"/>
        <end position="237"/>
    </location>
</feature>
<comment type="subcellular location">
    <subcellularLocation>
        <location evidence="6">Cytoplasm</location>
    </subcellularLocation>
</comment>
<dbReference type="NCBIfam" id="TIGR01033">
    <property type="entry name" value="YebC/PmpR family DNA-binding transcriptional regulator"/>
    <property type="match status" value="1"/>
</dbReference>
<dbReference type="NCBIfam" id="NF001030">
    <property type="entry name" value="PRK00110.1"/>
    <property type="match status" value="1"/>
</dbReference>
<feature type="domain" description="TACO1/YebC-like N-terminal" evidence="9">
    <location>
        <begin position="5"/>
        <end position="75"/>
    </location>
</feature>
<evidence type="ECO:0000259" key="8">
    <source>
        <dbReference type="Pfam" id="PF01709"/>
    </source>
</evidence>
<organism evidence="10 11">
    <name type="scientific">Rickettsia felis str. Pedreira</name>
    <dbReference type="NCBI Taxonomy" id="1359196"/>
    <lineage>
        <taxon>Bacteria</taxon>
        <taxon>Pseudomonadati</taxon>
        <taxon>Pseudomonadota</taxon>
        <taxon>Alphaproteobacteria</taxon>
        <taxon>Rickettsiales</taxon>
        <taxon>Rickettsiaceae</taxon>
        <taxon>Rickettsieae</taxon>
        <taxon>Rickettsia</taxon>
        <taxon>spotted fever group</taxon>
    </lineage>
</organism>
<dbReference type="PANTHER" id="PTHR12532">
    <property type="entry name" value="TRANSLATIONAL ACTIVATOR OF CYTOCHROME C OXIDASE 1"/>
    <property type="match status" value="1"/>
</dbReference>
<dbReference type="SMR" id="A0A0F3MU19"/>
<dbReference type="GO" id="GO:0006355">
    <property type="term" value="P:regulation of DNA-templated transcription"/>
    <property type="evidence" value="ECO:0007669"/>
    <property type="project" value="UniProtKB-UniRule"/>
</dbReference>
<comment type="caution">
    <text evidence="10">The sequence shown here is derived from an EMBL/GenBank/DDBJ whole genome shotgun (WGS) entry which is preliminary data.</text>
</comment>
<dbReference type="Pfam" id="PF20772">
    <property type="entry name" value="TACO1_YebC_N"/>
    <property type="match status" value="1"/>
</dbReference>
<dbReference type="InterPro" id="IPR048300">
    <property type="entry name" value="TACO1_YebC-like_2nd/3rd_dom"/>
</dbReference>
<keyword evidence="4 6" id="KW-0238">DNA-binding</keyword>
<dbReference type="Pfam" id="PF01709">
    <property type="entry name" value="Transcrip_reg"/>
    <property type="match status" value="1"/>
</dbReference>
<dbReference type="EMBL" id="LANQ01000001">
    <property type="protein sequence ID" value="KJV59273.1"/>
    <property type="molecule type" value="Genomic_DNA"/>
</dbReference>
<dbReference type="Gene3D" id="1.10.10.200">
    <property type="match status" value="1"/>
</dbReference>
<gene>
    <name evidence="10" type="ORF">RFEPED_1677</name>
</gene>
<dbReference type="RefSeq" id="WP_011271128.1">
    <property type="nucleotide sequence ID" value="NZ_LANQ01000001.1"/>
</dbReference>
<dbReference type="HAMAP" id="MF_00693">
    <property type="entry name" value="Transcrip_reg_TACO1"/>
    <property type="match status" value="1"/>
</dbReference>
<evidence type="ECO:0000259" key="9">
    <source>
        <dbReference type="Pfam" id="PF20772"/>
    </source>
</evidence>
<keyword evidence="5 6" id="KW-0804">Transcription</keyword>
<dbReference type="GO" id="GO:0003677">
    <property type="term" value="F:DNA binding"/>
    <property type="evidence" value="ECO:0007669"/>
    <property type="project" value="UniProtKB-UniRule"/>
</dbReference>
<dbReference type="GO" id="GO:0005737">
    <property type="term" value="C:cytoplasm"/>
    <property type="evidence" value="ECO:0007669"/>
    <property type="project" value="UniProtKB-SubCell"/>
</dbReference>
<dbReference type="PANTHER" id="PTHR12532:SF11">
    <property type="match status" value="1"/>
</dbReference>